<keyword evidence="1" id="KW-0378">Hydrolase</keyword>
<dbReference type="PANTHER" id="PTHR31956:SF2">
    <property type="entry name" value="NON-SPECIFIC PHOSPHOLIPASE C6"/>
    <property type="match status" value="1"/>
</dbReference>
<organism evidence="3 4">
    <name type="scientific">Tenacibaculum discolor</name>
    <dbReference type="NCBI Taxonomy" id="361581"/>
    <lineage>
        <taxon>Bacteria</taxon>
        <taxon>Pseudomonadati</taxon>
        <taxon>Bacteroidota</taxon>
        <taxon>Flavobacteriia</taxon>
        <taxon>Flavobacteriales</taxon>
        <taxon>Flavobacteriaceae</taxon>
        <taxon>Tenacibaculum</taxon>
    </lineage>
</organism>
<dbReference type="AlphaFoldDB" id="A0A2G1BPT0"/>
<dbReference type="InterPro" id="IPR007312">
    <property type="entry name" value="Phosphoesterase"/>
</dbReference>
<dbReference type="SUPFAM" id="SSF53649">
    <property type="entry name" value="Alkaline phosphatase-like"/>
    <property type="match status" value="1"/>
</dbReference>
<dbReference type="GO" id="GO:0016788">
    <property type="term" value="F:hydrolase activity, acting on ester bonds"/>
    <property type="evidence" value="ECO:0007669"/>
    <property type="project" value="InterPro"/>
</dbReference>
<proteinExistence type="predicted"/>
<evidence type="ECO:0000256" key="2">
    <source>
        <dbReference type="SAM" id="MobiDB-lite"/>
    </source>
</evidence>
<feature type="region of interest" description="Disordered" evidence="2">
    <location>
        <begin position="1"/>
        <end position="28"/>
    </location>
</feature>
<protein>
    <submittedName>
        <fullName evidence="3">Phosphoesterase</fullName>
    </submittedName>
</protein>
<accession>A0A2G1BPT0</accession>
<comment type="caution">
    <text evidence="3">The sequence shown here is derived from an EMBL/GenBank/DDBJ whole genome shotgun (WGS) entry which is preliminary data.</text>
</comment>
<dbReference type="Pfam" id="PF04185">
    <property type="entry name" value="Phosphoesterase"/>
    <property type="match status" value="1"/>
</dbReference>
<dbReference type="Gene3D" id="3.40.720.10">
    <property type="entry name" value="Alkaline Phosphatase, subunit A"/>
    <property type="match status" value="1"/>
</dbReference>
<gene>
    <name evidence="3" type="ORF">CSC81_17540</name>
</gene>
<dbReference type="GO" id="GO:0009395">
    <property type="term" value="P:phospholipid catabolic process"/>
    <property type="evidence" value="ECO:0007669"/>
    <property type="project" value="TreeGrafter"/>
</dbReference>
<dbReference type="EMBL" id="PDUU01000733">
    <property type="protein sequence ID" value="PHN95964.1"/>
    <property type="molecule type" value="Genomic_DNA"/>
</dbReference>
<dbReference type="InterPro" id="IPR017850">
    <property type="entry name" value="Alkaline_phosphatase_core_sf"/>
</dbReference>
<evidence type="ECO:0000313" key="3">
    <source>
        <dbReference type="EMBL" id="PHN95964.1"/>
    </source>
</evidence>
<dbReference type="Proteomes" id="UP000222163">
    <property type="component" value="Unassembled WGS sequence"/>
</dbReference>
<sequence length="115" mass="12595">MEPSYGEIRGTPATYEGGSSQHPQDGLKAGDDLVRHVYQLIRQSKVWDNSLLIITYDEHGGFYDSVKPGAAIPPGDTPPDLLNQHGFDFSVLGVRVPAILVSPWVQKGKVDSTQY</sequence>
<name>A0A2G1BPT0_9FLAO</name>
<evidence type="ECO:0000313" key="4">
    <source>
        <dbReference type="Proteomes" id="UP000222163"/>
    </source>
</evidence>
<evidence type="ECO:0000256" key="1">
    <source>
        <dbReference type="ARBA" id="ARBA00022801"/>
    </source>
</evidence>
<reference evidence="3 4" key="1">
    <citation type="journal article" date="2016" name="Nat. Commun.">
        <title>Microbial interactions lead to rapid micro-scale successions on model marine particles.</title>
        <authorList>
            <person name="Datta M.S."/>
            <person name="Sliwerska E."/>
            <person name="Gore J."/>
            <person name="Polz M.F."/>
            <person name="Cordero O.X."/>
        </authorList>
    </citation>
    <scope>NUCLEOTIDE SEQUENCE [LARGE SCALE GENOMIC DNA]</scope>
    <source>
        <strain evidence="3 4">4G03</strain>
    </source>
</reference>
<dbReference type="PANTHER" id="PTHR31956">
    <property type="entry name" value="NON-SPECIFIC PHOSPHOLIPASE C4-RELATED"/>
    <property type="match status" value="1"/>
</dbReference>
<feature type="non-terminal residue" evidence="3">
    <location>
        <position position="115"/>
    </location>
</feature>